<comment type="caution">
    <text evidence="2">The sequence shown here is derived from an EMBL/GenBank/DDBJ whole genome shotgun (WGS) entry which is preliminary data.</text>
</comment>
<evidence type="ECO:0000313" key="2">
    <source>
        <dbReference type="EMBL" id="TDQ78871.1"/>
    </source>
</evidence>
<dbReference type="RefSeq" id="WP_133614778.1">
    <property type="nucleotide sequence ID" value="NZ_SNYW01000012.1"/>
</dbReference>
<proteinExistence type="predicted"/>
<keyword evidence="3" id="KW-1185">Reference proteome</keyword>
<reference evidence="2 3" key="1">
    <citation type="submission" date="2019-03" db="EMBL/GenBank/DDBJ databases">
        <title>Genomic Encyclopedia of Type Strains, Phase III (KMG-III): the genomes of soil and plant-associated and newly described type strains.</title>
        <authorList>
            <person name="Whitman W."/>
        </authorList>
    </citation>
    <scope>NUCLEOTIDE SEQUENCE [LARGE SCALE GENOMIC DNA]</scope>
    <source>
        <strain evidence="2 3">CGMCC 1.7660</strain>
    </source>
</reference>
<dbReference type="Proteomes" id="UP000295783">
    <property type="component" value="Unassembled WGS sequence"/>
</dbReference>
<organism evidence="2 3">
    <name type="scientific">Dongia mobilis</name>
    <dbReference type="NCBI Taxonomy" id="578943"/>
    <lineage>
        <taxon>Bacteria</taxon>
        <taxon>Pseudomonadati</taxon>
        <taxon>Pseudomonadota</taxon>
        <taxon>Alphaproteobacteria</taxon>
        <taxon>Rhodospirillales</taxon>
        <taxon>Dongiaceae</taxon>
        <taxon>Dongia</taxon>
    </lineage>
</organism>
<evidence type="ECO:0000256" key="1">
    <source>
        <dbReference type="SAM" id="MobiDB-lite"/>
    </source>
</evidence>
<dbReference type="AlphaFoldDB" id="A0A4R6WKV2"/>
<evidence type="ECO:0000313" key="3">
    <source>
        <dbReference type="Proteomes" id="UP000295783"/>
    </source>
</evidence>
<name>A0A4R6WKV2_9PROT</name>
<accession>A0A4R6WKV2</accession>
<gene>
    <name evidence="2" type="ORF">A8950_3333</name>
</gene>
<dbReference type="EMBL" id="SNYW01000012">
    <property type="protein sequence ID" value="TDQ78871.1"/>
    <property type="molecule type" value="Genomic_DNA"/>
</dbReference>
<feature type="region of interest" description="Disordered" evidence="1">
    <location>
        <begin position="25"/>
        <end position="46"/>
    </location>
</feature>
<protein>
    <submittedName>
        <fullName evidence="2">Uncharacterized protein</fullName>
    </submittedName>
</protein>
<sequence>MPINLNLWSLMLGRWLDPSGAAARTASPVEGRAGTGELPGADKWRNRPPPYNLARLSSHLRRDIGLDWDRI</sequence>